<dbReference type="EMBL" id="CAJNNW010025617">
    <property type="protein sequence ID" value="CAE8677786.1"/>
    <property type="molecule type" value="Genomic_DNA"/>
</dbReference>
<protein>
    <submittedName>
        <fullName evidence="1">Uncharacterized protein</fullName>
    </submittedName>
</protein>
<name>A0A813JHS2_POLGL</name>
<evidence type="ECO:0000313" key="1">
    <source>
        <dbReference type="EMBL" id="CAE8677786.1"/>
    </source>
</evidence>
<dbReference type="AlphaFoldDB" id="A0A813JHS2"/>
<organism evidence="1 2">
    <name type="scientific">Polarella glacialis</name>
    <name type="common">Dinoflagellate</name>
    <dbReference type="NCBI Taxonomy" id="89957"/>
    <lineage>
        <taxon>Eukaryota</taxon>
        <taxon>Sar</taxon>
        <taxon>Alveolata</taxon>
        <taxon>Dinophyceae</taxon>
        <taxon>Suessiales</taxon>
        <taxon>Suessiaceae</taxon>
        <taxon>Polarella</taxon>
    </lineage>
</organism>
<sequence>MVERHMNPLNAYLNTMHVKTDVMRVELDSVGERLPKLARSIGDVGQQLKQTEAVLAAKNVTIQQDAQTLSDSLAECLLRVEENYGELGTSIAGVSKDLGDQLHELRSRLLGTAQAVEAMKAEELSGLARELLTLEQKVAKWVHAHPLPAKISEARLYSLEARLAEEMDQRMMFETKVRSKGLITPRGNGMPQVQNMGMWQSQEMLDCS</sequence>
<evidence type="ECO:0000313" key="2">
    <source>
        <dbReference type="Proteomes" id="UP000626109"/>
    </source>
</evidence>
<accession>A0A813JHS2</accession>
<proteinExistence type="predicted"/>
<gene>
    <name evidence="1" type="ORF">PGLA2088_LOCUS20457</name>
</gene>
<comment type="caution">
    <text evidence="1">The sequence shown here is derived from an EMBL/GenBank/DDBJ whole genome shotgun (WGS) entry which is preliminary data.</text>
</comment>
<reference evidence="1" key="1">
    <citation type="submission" date="2021-02" db="EMBL/GenBank/DDBJ databases">
        <authorList>
            <person name="Dougan E. K."/>
            <person name="Rhodes N."/>
            <person name="Thang M."/>
            <person name="Chan C."/>
        </authorList>
    </citation>
    <scope>NUCLEOTIDE SEQUENCE</scope>
</reference>
<dbReference type="Proteomes" id="UP000626109">
    <property type="component" value="Unassembled WGS sequence"/>
</dbReference>